<dbReference type="Proteomes" id="UP000789390">
    <property type="component" value="Unassembled WGS sequence"/>
</dbReference>
<dbReference type="AlphaFoldDB" id="A0A8J2S228"/>
<protein>
    <submittedName>
        <fullName evidence="1">Uncharacterized protein</fullName>
    </submittedName>
</protein>
<sequence length="64" mass="7105">MIVEVMVSYQVPGFEADNTVASGLLKSAIRKKIYVANGYREATFRVNNVNELSVGRVQPSINIF</sequence>
<evidence type="ECO:0000313" key="2">
    <source>
        <dbReference type="Proteomes" id="UP000789390"/>
    </source>
</evidence>
<keyword evidence="2" id="KW-1185">Reference proteome</keyword>
<dbReference type="EMBL" id="CAKKLH010000314">
    <property type="protein sequence ID" value="CAH0111467.1"/>
    <property type="molecule type" value="Genomic_DNA"/>
</dbReference>
<comment type="caution">
    <text evidence="1">The sequence shown here is derived from an EMBL/GenBank/DDBJ whole genome shotgun (WGS) entry which is preliminary data.</text>
</comment>
<name>A0A8J2S228_9CRUS</name>
<organism evidence="1 2">
    <name type="scientific">Daphnia galeata</name>
    <dbReference type="NCBI Taxonomy" id="27404"/>
    <lineage>
        <taxon>Eukaryota</taxon>
        <taxon>Metazoa</taxon>
        <taxon>Ecdysozoa</taxon>
        <taxon>Arthropoda</taxon>
        <taxon>Crustacea</taxon>
        <taxon>Branchiopoda</taxon>
        <taxon>Diplostraca</taxon>
        <taxon>Cladocera</taxon>
        <taxon>Anomopoda</taxon>
        <taxon>Daphniidae</taxon>
        <taxon>Daphnia</taxon>
    </lineage>
</organism>
<accession>A0A8J2S228</accession>
<evidence type="ECO:0000313" key="1">
    <source>
        <dbReference type="EMBL" id="CAH0111467.1"/>
    </source>
</evidence>
<proteinExistence type="predicted"/>
<reference evidence="1" key="1">
    <citation type="submission" date="2021-11" db="EMBL/GenBank/DDBJ databases">
        <authorList>
            <person name="Schell T."/>
        </authorList>
    </citation>
    <scope>NUCLEOTIDE SEQUENCE</scope>
    <source>
        <strain evidence="1">M5</strain>
    </source>
</reference>
<gene>
    <name evidence="1" type="ORF">DGAL_LOCUS15113</name>
</gene>